<dbReference type="STRING" id="390807.SAMN04488095_2641"/>
<sequence length="404" mass="43041">MMTVSLRLVAVVVFLGTVPLVAGAETYRVIPGDVLRVTLMEAEGPEDVQIDLDGRLRVPDLGSVDVVGLTLDEVEARLDATLEDAGLVLSLNSTVSIGAYAPVVVMGDVSRPGRFDYIPGMSVATALGLSGGSRADGIDPLQIERAAAEVAEQVQITGLELAGAAAEIAGLEALRAEATSIVLSPDLRAGVPGRDQARLPDLLELESEVLATALANRNEQETLWQSEIGNLERQAALLEDRLAVQRELVAQAALNLENSETLQDRGLQTAAAITRVQQADADARARVLELESLGLAIQSNLSEARRARARFLRNSDDETLGRLRAARARYQEYLLRHARALEQQAILQGGNVASLLAAEAIVPEFRIVSPRAGRADKPRIDLETALLPGDTLVVTLDVAVPGND</sequence>
<feature type="domain" description="Polysaccharide export protein N-terminal" evidence="2">
    <location>
        <begin position="24"/>
        <end position="97"/>
    </location>
</feature>
<evidence type="ECO:0000259" key="2">
    <source>
        <dbReference type="Pfam" id="PF02563"/>
    </source>
</evidence>
<name>A0A1I3QSX0_9RHOB</name>
<keyword evidence="1" id="KW-0732">Signal</keyword>
<dbReference type="GO" id="GO:0015159">
    <property type="term" value="F:polysaccharide transmembrane transporter activity"/>
    <property type="evidence" value="ECO:0007669"/>
    <property type="project" value="InterPro"/>
</dbReference>
<dbReference type="AlphaFoldDB" id="A0A1I3QSX0"/>
<dbReference type="PANTHER" id="PTHR33619">
    <property type="entry name" value="POLYSACCHARIDE EXPORT PROTEIN GFCE-RELATED"/>
    <property type="match status" value="1"/>
</dbReference>
<proteinExistence type="predicted"/>
<evidence type="ECO:0000313" key="3">
    <source>
        <dbReference type="EMBL" id="SFJ36609.1"/>
    </source>
</evidence>
<accession>A0A1I3QSX0</accession>
<dbReference type="Pfam" id="PF02563">
    <property type="entry name" value="Poly_export"/>
    <property type="match status" value="1"/>
</dbReference>
<protein>
    <submittedName>
        <fullName evidence="3">Polysaccharide biosynthesis/export protein</fullName>
    </submittedName>
</protein>
<keyword evidence="4" id="KW-1185">Reference proteome</keyword>
<dbReference type="InterPro" id="IPR049712">
    <property type="entry name" value="Poly_export"/>
</dbReference>
<dbReference type="InterPro" id="IPR003715">
    <property type="entry name" value="Poly_export_N"/>
</dbReference>
<evidence type="ECO:0000256" key="1">
    <source>
        <dbReference type="ARBA" id="ARBA00022729"/>
    </source>
</evidence>
<evidence type="ECO:0000313" key="4">
    <source>
        <dbReference type="Proteomes" id="UP000199110"/>
    </source>
</evidence>
<dbReference type="Proteomes" id="UP000199110">
    <property type="component" value="Unassembled WGS sequence"/>
</dbReference>
<gene>
    <name evidence="3" type="ORF">SAMN04488095_2641</name>
</gene>
<reference evidence="3 4" key="1">
    <citation type="submission" date="2016-10" db="EMBL/GenBank/DDBJ databases">
        <authorList>
            <person name="de Groot N.N."/>
        </authorList>
    </citation>
    <scope>NUCLEOTIDE SEQUENCE [LARGE SCALE GENOMIC DNA]</scope>
    <source>
        <strain evidence="3 4">DSM 19073</strain>
    </source>
</reference>
<organism evidence="3 4">
    <name type="scientific">Jannaschia pohangensis</name>
    <dbReference type="NCBI Taxonomy" id="390807"/>
    <lineage>
        <taxon>Bacteria</taxon>
        <taxon>Pseudomonadati</taxon>
        <taxon>Pseudomonadota</taxon>
        <taxon>Alphaproteobacteria</taxon>
        <taxon>Rhodobacterales</taxon>
        <taxon>Roseobacteraceae</taxon>
        <taxon>Jannaschia</taxon>
    </lineage>
</organism>
<dbReference type="EMBL" id="FORA01000003">
    <property type="protein sequence ID" value="SFJ36609.1"/>
    <property type="molecule type" value="Genomic_DNA"/>
</dbReference>
<dbReference type="PANTHER" id="PTHR33619:SF3">
    <property type="entry name" value="POLYSACCHARIDE EXPORT PROTEIN GFCE-RELATED"/>
    <property type="match status" value="1"/>
</dbReference>